<evidence type="ECO:0000256" key="1">
    <source>
        <dbReference type="SAM" id="MobiDB-lite"/>
    </source>
</evidence>
<feature type="compositionally biased region" description="Polar residues" evidence="1">
    <location>
        <begin position="18"/>
        <end position="30"/>
    </location>
</feature>
<sequence length="74" mass="7805">MVQEGSSHPSGPGELGHTPSSGHQKGQNLSLPRAPLLDGQGAATVPVPSPLSGLFREMPRLEDITRDPRRGIID</sequence>
<dbReference type="EMBL" id="CALLCH030000015">
    <property type="protein sequence ID" value="CAI4217010.1"/>
    <property type="molecule type" value="Genomic_DNA"/>
</dbReference>
<organism evidence="2 3">
    <name type="scientific">Parascedosporium putredinis</name>
    <dbReference type="NCBI Taxonomy" id="1442378"/>
    <lineage>
        <taxon>Eukaryota</taxon>
        <taxon>Fungi</taxon>
        <taxon>Dikarya</taxon>
        <taxon>Ascomycota</taxon>
        <taxon>Pezizomycotina</taxon>
        <taxon>Sordariomycetes</taxon>
        <taxon>Hypocreomycetidae</taxon>
        <taxon>Microascales</taxon>
        <taxon>Microascaceae</taxon>
        <taxon>Parascedosporium</taxon>
    </lineage>
</organism>
<gene>
    <name evidence="2" type="ORF">PPNO1_LOCUS6653</name>
</gene>
<dbReference type="AlphaFoldDB" id="A0A9P1H825"/>
<evidence type="ECO:0000313" key="3">
    <source>
        <dbReference type="Proteomes" id="UP000838763"/>
    </source>
</evidence>
<accession>A0A9P1H825</accession>
<name>A0A9P1H825_9PEZI</name>
<proteinExistence type="predicted"/>
<protein>
    <submittedName>
        <fullName evidence="2">Uncharacterized protein</fullName>
    </submittedName>
</protein>
<reference evidence="2" key="1">
    <citation type="submission" date="2022-11" db="EMBL/GenBank/DDBJ databases">
        <authorList>
            <person name="Scott C."/>
            <person name="Bruce N."/>
        </authorList>
    </citation>
    <scope>NUCLEOTIDE SEQUENCE</scope>
</reference>
<evidence type="ECO:0000313" key="2">
    <source>
        <dbReference type="EMBL" id="CAI4217010.1"/>
    </source>
</evidence>
<feature type="compositionally biased region" description="Basic and acidic residues" evidence="1">
    <location>
        <begin position="57"/>
        <end position="74"/>
    </location>
</feature>
<keyword evidence="3" id="KW-1185">Reference proteome</keyword>
<comment type="caution">
    <text evidence="2">The sequence shown here is derived from an EMBL/GenBank/DDBJ whole genome shotgun (WGS) entry which is preliminary data.</text>
</comment>
<feature type="region of interest" description="Disordered" evidence="1">
    <location>
        <begin position="1"/>
        <end position="74"/>
    </location>
</feature>
<dbReference type="Proteomes" id="UP000838763">
    <property type="component" value="Unassembled WGS sequence"/>
</dbReference>